<dbReference type="PATRIC" id="fig|336831.14.peg.1391"/>
<keyword evidence="2" id="KW-0121">Carboxypeptidase</keyword>
<dbReference type="EMBL" id="LAHO01000005">
    <property type="protein sequence ID" value="KKO46171.1"/>
    <property type="molecule type" value="Genomic_DNA"/>
</dbReference>
<dbReference type="RefSeq" id="WP_046557030.1">
    <property type="nucleotide sequence ID" value="NZ_LAHO01000005.1"/>
</dbReference>
<dbReference type="GO" id="GO:0004180">
    <property type="term" value="F:carboxypeptidase activity"/>
    <property type="evidence" value="ECO:0007669"/>
    <property type="project" value="UniProtKB-KW"/>
</dbReference>
<dbReference type="CDD" id="cd14847">
    <property type="entry name" value="DD-carboxypeptidase_like"/>
    <property type="match status" value="1"/>
</dbReference>
<dbReference type="PANTHER" id="PTHR34385">
    <property type="entry name" value="D-ALANYL-D-ALANINE CARBOXYPEPTIDASE"/>
    <property type="match status" value="1"/>
</dbReference>
<dbReference type="InterPro" id="IPR052179">
    <property type="entry name" value="DD-CPase-like"/>
</dbReference>
<proteinExistence type="predicted"/>
<dbReference type="Gene3D" id="3.30.1380.10">
    <property type="match status" value="1"/>
</dbReference>
<dbReference type="STRING" id="336831.WG68_07420"/>
<keyword evidence="2" id="KW-0645">Protease</keyword>
<dbReference type="PANTHER" id="PTHR34385:SF1">
    <property type="entry name" value="PEPTIDOGLYCAN L-ALANYL-D-GLUTAMATE ENDOPEPTIDASE CWLK"/>
    <property type="match status" value="1"/>
</dbReference>
<dbReference type="InterPro" id="IPR003709">
    <property type="entry name" value="VanY-like_core_dom"/>
</dbReference>
<dbReference type="OrthoDB" id="9792074at2"/>
<evidence type="ECO:0000259" key="1">
    <source>
        <dbReference type="Pfam" id="PF02557"/>
    </source>
</evidence>
<dbReference type="InterPro" id="IPR009045">
    <property type="entry name" value="Zn_M74/Hedgehog-like"/>
</dbReference>
<comment type="caution">
    <text evidence="2">The sequence shown here is derived from an EMBL/GenBank/DDBJ whole genome shotgun (WGS) entry which is preliminary data.</text>
</comment>
<protein>
    <submittedName>
        <fullName evidence="2">D-alanyl-D-alanine carboxypeptidase</fullName>
    </submittedName>
</protein>
<reference evidence="2 3" key="1">
    <citation type="submission" date="2015-03" db="EMBL/GenBank/DDBJ databases">
        <title>Draft genome sequences of two protease-producing strains of Arsukibacterium isolated from two cold and alkaline environments.</title>
        <authorList>
            <person name="Lylloff J.E."/>
            <person name="Skov L.B."/>
            <person name="Jepsen M."/>
            <person name="Hallin P.F."/>
            <person name="Sorensen S.J."/>
            <person name="Stougaard P."/>
            <person name="Glaring M.A."/>
        </authorList>
    </citation>
    <scope>NUCLEOTIDE SEQUENCE [LARGE SCALE GENOMIC DNA]</scope>
    <source>
        <strain evidence="2 3">GCM72</strain>
    </source>
</reference>
<dbReference type="SUPFAM" id="SSF55166">
    <property type="entry name" value="Hedgehog/DD-peptidase"/>
    <property type="match status" value="1"/>
</dbReference>
<dbReference type="GO" id="GO:0006508">
    <property type="term" value="P:proteolysis"/>
    <property type="evidence" value="ECO:0007669"/>
    <property type="project" value="InterPro"/>
</dbReference>
<accession>A0A0M2V6B7</accession>
<dbReference type="Pfam" id="PF02557">
    <property type="entry name" value="VanY"/>
    <property type="match status" value="1"/>
</dbReference>
<feature type="domain" description="D-alanyl-D-alanine carboxypeptidase-like core" evidence="1">
    <location>
        <begin position="28"/>
        <end position="181"/>
    </location>
</feature>
<evidence type="ECO:0000313" key="3">
    <source>
        <dbReference type="Proteomes" id="UP000034228"/>
    </source>
</evidence>
<organism evidence="2 3">
    <name type="scientific">Arsukibacterium ikkense</name>
    <dbReference type="NCBI Taxonomy" id="336831"/>
    <lineage>
        <taxon>Bacteria</taxon>
        <taxon>Pseudomonadati</taxon>
        <taxon>Pseudomonadota</taxon>
        <taxon>Gammaproteobacteria</taxon>
        <taxon>Chromatiales</taxon>
        <taxon>Chromatiaceae</taxon>
        <taxon>Arsukibacterium</taxon>
    </lineage>
</organism>
<name>A0A0M2V6B7_9GAMM</name>
<evidence type="ECO:0000313" key="2">
    <source>
        <dbReference type="EMBL" id="KKO46171.1"/>
    </source>
</evidence>
<gene>
    <name evidence="2" type="ORF">WG68_07420</name>
</gene>
<dbReference type="AlphaFoldDB" id="A0A0M2V6B7"/>
<sequence>MKIAIPDADILTGCSDMHLVTLADGMAIHHQMQTAWHALLKAAAAEGIDIKIASAFRGFQRQAAIWQAKCSGLRPVYDLTQQQVAVTNLTGLAKLQAIMLYSALPGASRHHWGTEVDVYDGATVADDYQPQLIPGEYQADGPFARLNHWLGTEASRFGFFRPYQHYRGGVAAEPWHLSYAPVATTYQQAFTLSILRQCLLQNPIAEQDAVLANLPQLYRDYIINICQQPLSVQANAEEPQ</sequence>
<keyword evidence="3" id="KW-1185">Reference proteome</keyword>
<keyword evidence="2" id="KW-0378">Hydrolase</keyword>
<dbReference type="Proteomes" id="UP000034228">
    <property type="component" value="Unassembled WGS sequence"/>
</dbReference>